<gene>
    <name evidence="3" type="ORF">AVDCRST_MAG78-1593</name>
</gene>
<dbReference type="EMBL" id="CADCVB010000105">
    <property type="protein sequence ID" value="CAA9429548.1"/>
    <property type="molecule type" value="Genomic_DNA"/>
</dbReference>
<name>A0A6J4Q3X7_9ACTN</name>
<reference evidence="3" key="1">
    <citation type="submission" date="2020-02" db="EMBL/GenBank/DDBJ databases">
        <authorList>
            <person name="Meier V. D."/>
        </authorList>
    </citation>
    <scope>NUCLEOTIDE SEQUENCE</scope>
    <source>
        <strain evidence="3">AVDCRST_MAG78</strain>
    </source>
</reference>
<dbReference type="Pfam" id="PF02211">
    <property type="entry name" value="NHase_beta_C"/>
    <property type="match status" value="1"/>
</dbReference>
<evidence type="ECO:0000313" key="3">
    <source>
        <dbReference type="EMBL" id="CAA9429548.1"/>
    </source>
</evidence>
<dbReference type="InterPro" id="IPR024690">
    <property type="entry name" value="CN_hydtase_beta_dom_C"/>
</dbReference>
<dbReference type="AlphaFoldDB" id="A0A6J4Q3X7"/>
<feature type="region of interest" description="Disordered" evidence="1">
    <location>
        <begin position="1"/>
        <end position="28"/>
    </location>
</feature>
<dbReference type="SUPFAM" id="SSF50090">
    <property type="entry name" value="Electron transport accessory proteins"/>
    <property type="match status" value="1"/>
</dbReference>
<evidence type="ECO:0000256" key="1">
    <source>
        <dbReference type="SAM" id="MobiDB-lite"/>
    </source>
</evidence>
<evidence type="ECO:0000259" key="2">
    <source>
        <dbReference type="Pfam" id="PF02211"/>
    </source>
</evidence>
<dbReference type="Gene3D" id="2.30.30.50">
    <property type="match status" value="1"/>
</dbReference>
<dbReference type="InterPro" id="IPR008990">
    <property type="entry name" value="Elect_transpt_acc-like_dom_sf"/>
</dbReference>
<protein>
    <submittedName>
        <fullName evidence="3">Nitrile hydratase beta subunit</fullName>
    </submittedName>
</protein>
<organism evidence="3">
    <name type="scientific">uncultured Rubrobacteraceae bacterium</name>
    <dbReference type="NCBI Taxonomy" id="349277"/>
    <lineage>
        <taxon>Bacteria</taxon>
        <taxon>Bacillati</taxon>
        <taxon>Actinomycetota</taxon>
        <taxon>Rubrobacteria</taxon>
        <taxon>Rubrobacterales</taxon>
        <taxon>Rubrobacteraceae</taxon>
        <taxon>environmental samples</taxon>
    </lineage>
</organism>
<accession>A0A6J4Q3X7</accession>
<proteinExistence type="predicted"/>
<feature type="compositionally biased region" description="Basic and acidic residues" evidence="1">
    <location>
        <begin position="7"/>
        <end position="28"/>
    </location>
</feature>
<sequence length="102" mass="11611">MTPTRFEPGDPVRVRADEKPGHVRTPDYVRGKTGRIEKVLGAFKNPESLAYGGPGLPEKPLYKVGFRQIDLWDGYAGLPNDALYIDLYEHWLEPAREEEEAR</sequence>
<feature type="domain" description="Nitrile hydratase beta subunit" evidence="2">
    <location>
        <begin position="3"/>
        <end position="94"/>
    </location>
</feature>